<protein>
    <submittedName>
        <fullName evidence="3">NAD(P)-binding protein</fullName>
    </submittedName>
</protein>
<feature type="domain" description="Amine oxidase" evidence="2">
    <location>
        <begin position="107"/>
        <end position="361"/>
    </location>
</feature>
<reference evidence="3 4" key="1">
    <citation type="submission" date="2020-03" db="EMBL/GenBank/DDBJ databases">
        <authorList>
            <person name="Sun Q."/>
        </authorList>
    </citation>
    <scope>NUCLEOTIDE SEQUENCE [LARGE SCALE GENOMIC DNA]</scope>
    <source>
        <strain evidence="3 4">KACC 21451</strain>
    </source>
</reference>
<accession>A0A846TG87</accession>
<dbReference type="SUPFAM" id="SSF54373">
    <property type="entry name" value="FAD-linked reductases, C-terminal domain"/>
    <property type="match status" value="1"/>
</dbReference>
<comment type="similarity">
    <text evidence="1">Belongs to the flavin monoamine oxidase family.</text>
</comment>
<name>A0A846TG87_9BACI</name>
<dbReference type="PANTHER" id="PTHR43563">
    <property type="entry name" value="AMINE OXIDASE"/>
    <property type="match status" value="1"/>
</dbReference>
<dbReference type="Proteomes" id="UP000587942">
    <property type="component" value="Unassembled WGS sequence"/>
</dbReference>
<dbReference type="Pfam" id="PF01593">
    <property type="entry name" value="Amino_oxidase"/>
    <property type="match status" value="1"/>
</dbReference>
<organism evidence="3 4">
    <name type="scientific">Mesobacillus selenatarsenatis</name>
    <dbReference type="NCBI Taxonomy" id="388741"/>
    <lineage>
        <taxon>Bacteria</taxon>
        <taxon>Bacillati</taxon>
        <taxon>Bacillota</taxon>
        <taxon>Bacilli</taxon>
        <taxon>Bacillales</taxon>
        <taxon>Bacillaceae</taxon>
        <taxon>Mesobacillus</taxon>
    </lineage>
</organism>
<evidence type="ECO:0000256" key="1">
    <source>
        <dbReference type="ARBA" id="ARBA00005995"/>
    </source>
</evidence>
<dbReference type="InterPro" id="IPR050703">
    <property type="entry name" value="Flavin_MAO"/>
</dbReference>
<dbReference type="Pfam" id="PF13450">
    <property type="entry name" value="NAD_binding_8"/>
    <property type="match status" value="1"/>
</dbReference>
<dbReference type="RefSeq" id="WP_167832451.1">
    <property type="nucleotide sequence ID" value="NZ_JAAVUM010000006.1"/>
</dbReference>
<dbReference type="EMBL" id="JAAVUM010000006">
    <property type="protein sequence ID" value="NKE05930.1"/>
    <property type="molecule type" value="Genomic_DNA"/>
</dbReference>
<comment type="caution">
    <text evidence="3">The sequence shown here is derived from an EMBL/GenBank/DDBJ whole genome shotgun (WGS) entry which is preliminary data.</text>
</comment>
<dbReference type="SUPFAM" id="SSF51905">
    <property type="entry name" value="FAD/NAD(P)-binding domain"/>
    <property type="match status" value="1"/>
</dbReference>
<evidence type="ECO:0000313" key="3">
    <source>
        <dbReference type="EMBL" id="NKE05930.1"/>
    </source>
</evidence>
<proteinExistence type="inferred from homology"/>
<dbReference type="InterPro" id="IPR002937">
    <property type="entry name" value="Amino_oxidase"/>
</dbReference>
<sequence>MKQPVVIVGAGLSGLRAAALLVSKGINCRVLEARSRIGGRVLSLASKDRPELGRYDLGPTWFWPDHEPIITKLVKDLGLPTIEQHTAGAMLFEQSQSGPVQRHVLPDGAVERSVRLAGGVQSLIEAMTASLPDGSVELNTEVKAIQLDEAGGVTIVAEGIDGTVKTISAGAVILALPPRIVAERIAFSPTLPDELRASLKDKPTWMGGQAKVVAVYDRPFWREDGLSGQVTSWAGPLQELHDASPDKEYGALFGFFGITAKMRQELGEEQLLRLVTEQLTRLFGPSAEKPLALFYKDWAIDQATAMEEDAQPLTVFPEYGLPAGMISWENKVIFAGTETASGHGGHLEGALQAAERAAAEAMKAL</sequence>
<dbReference type="GO" id="GO:0016491">
    <property type="term" value="F:oxidoreductase activity"/>
    <property type="evidence" value="ECO:0007669"/>
    <property type="project" value="InterPro"/>
</dbReference>
<dbReference type="InterPro" id="IPR036188">
    <property type="entry name" value="FAD/NAD-bd_sf"/>
</dbReference>
<dbReference type="Gene3D" id="3.50.50.60">
    <property type="entry name" value="FAD/NAD(P)-binding domain"/>
    <property type="match status" value="2"/>
</dbReference>
<dbReference type="PANTHER" id="PTHR43563:SF1">
    <property type="entry name" value="AMINE OXIDASE [FLAVIN-CONTAINING] B"/>
    <property type="match status" value="1"/>
</dbReference>
<evidence type="ECO:0000259" key="2">
    <source>
        <dbReference type="Pfam" id="PF01593"/>
    </source>
</evidence>
<evidence type="ECO:0000313" key="4">
    <source>
        <dbReference type="Proteomes" id="UP000587942"/>
    </source>
</evidence>
<dbReference type="AlphaFoldDB" id="A0A846TG87"/>
<gene>
    <name evidence="3" type="ORF">GWK17_10705</name>
</gene>